<reference evidence="4 5" key="1">
    <citation type="submission" date="2019-08" db="EMBL/GenBank/DDBJ databases">
        <title>Draft genome sequences of two oriental melons (Cucumis melo L. var makuwa).</title>
        <authorList>
            <person name="Kwon S.-Y."/>
        </authorList>
    </citation>
    <scope>NUCLEOTIDE SEQUENCE [LARGE SCALE GENOMIC DNA]</scope>
    <source>
        <strain evidence="5">cv. Chang Bougi</strain>
        <strain evidence="4">cv. SW 3</strain>
        <tissue evidence="3">Leaf</tissue>
    </source>
</reference>
<dbReference type="PANTHER" id="PTHR34672">
    <property type="entry name" value="POLLEN-SPECIFIC ARABINOGALACTA PROTEIN BAN102"/>
    <property type="match status" value="1"/>
</dbReference>
<dbReference type="Proteomes" id="UP000321393">
    <property type="component" value="Unassembled WGS sequence"/>
</dbReference>
<gene>
    <name evidence="3" type="ORF">E5676_scaffold352G005730</name>
    <name evidence="2" type="ORF">E6C27_scaffold236G00310</name>
</gene>
<dbReference type="OrthoDB" id="1658089at2759"/>
<dbReference type="InterPro" id="IPR044702">
    <property type="entry name" value="AGP23/40"/>
</dbReference>
<evidence type="ECO:0000313" key="5">
    <source>
        <dbReference type="Proteomes" id="UP000321947"/>
    </source>
</evidence>
<evidence type="ECO:0000313" key="3">
    <source>
        <dbReference type="EMBL" id="TYK25430.1"/>
    </source>
</evidence>
<comment type="caution">
    <text evidence="3">The sequence shown here is derived from an EMBL/GenBank/DDBJ whole genome shotgun (WGS) entry which is preliminary data.</text>
</comment>
<keyword evidence="1" id="KW-1133">Transmembrane helix</keyword>
<accession>A0A5D3DQ83</accession>
<dbReference type="EMBL" id="SSTD01003829">
    <property type="protein sequence ID" value="TYK25430.1"/>
    <property type="molecule type" value="Genomic_DNA"/>
</dbReference>
<organism evidence="3 5">
    <name type="scientific">Cucumis melo var. makuwa</name>
    <name type="common">Oriental melon</name>
    <dbReference type="NCBI Taxonomy" id="1194695"/>
    <lineage>
        <taxon>Eukaryota</taxon>
        <taxon>Viridiplantae</taxon>
        <taxon>Streptophyta</taxon>
        <taxon>Embryophyta</taxon>
        <taxon>Tracheophyta</taxon>
        <taxon>Spermatophyta</taxon>
        <taxon>Magnoliopsida</taxon>
        <taxon>eudicotyledons</taxon>
        <taxon>Gunneridae</taxon>
        <taxon>Pentapetalae</taxon>
        <taxon>rosids</taxon>
        <taxon>fabids</taxon>
        <taxon>Cucurbitales</taxon>
        <taxon>Cucurbitaceae</taxon>
        <taxon>Benincaseae</taxon>
        <taxon>Cucumis</taxon>
    </lineage>
</organism>
<keyword evidence="1" id="KW-0812">Transmembrane</keyword>
<evidence type="ECO:0000256" key="1">
    <source>
        <dbReference type="SAM" id="Phobius"/>
    </source>
</evidence>
<name>A0A5D3DQ83_CUCMM</name>
<feature type="transmembrane region" description="Helical" evidence="1">
    <location>
        <begin position="38"/>
        <end position="59"/>
    </location>
</feature>
<evidence type="ECO:0000313" key="4">
    <source>
        <dbReference type="Proteomes" id="UP000321393"/>
    </source>
</evidence>
<proteinExistence type="predicted"/>
<dbReference type="PANTHER" id="PTHR34672:SF2">
    <property type="entry name" value="ARABINOGALACTAN PROTEIN 23"/>
    <property type="match status" value="1"/>
</dbReference>
<dbReference type="AlphaFoldDB" id="A0A5D3DQ83"/>
<sequence length="60" mass="5883">MDMKKVTCAVLVAAAAVSATMATSEGPAPAPSLSSDATAALPAVGAFIGASLVSFFAYYL</sequence>
<dbReference type="EMBL" id="SSTE01014973">
    <property type="protein sequence ID" value="KAA0043704.1"/>
    <property type="molecule type" value="Genomic_DNA"/>
</dbReference>
<keyword evidence="1" id="KW-0472">Membrane</keyword>
<dbReference type="Proteomes" id="UP000321947">
    <property type="component" value="Unassembled WGS sequence"/>
</dbReference>
<protein>
    <submittedName>
        <fullName evidence="3">Arabinogalactan peptide 23</fullName>
    </submittedName>
</protein>
<evidence type="ECO:0000313" key="2">
    <source>
        <dbReference type="EMBL" id="KAA0043704.1"/>
    </source>
</evidence>